<dbReference type="InterPro" id="IPR006102">
    <property type="entry name" value="Ig-like_GH2"/>
</dbReference>
<accession>A0AA41Y6D0</accession>
<dbReference type="SUPFAM" id="SSF51445">
    <property type="entry name" value="(Trans)glycosidases"/>
    <property type="match status" value="1"/>
</dbReference>
<evidence type="ECO:0000256" key="1">
    <source>
        <dbReference type="ARBA" id="ARBA00007401"/>
    </source>
</evidence>
<evidence type="ECO:0000313" key="8">
    <source>
        <dbReference type="Proteomes" id="UP001163821"/>
    </source>
</evidence>
<protein>
    <submittedName>
        <fullName evidence="7">Beta-galactosidase</fullName>
    </submittedName>
</protein>
<name>A0AA41Y6D0_9BACT</name>
<dbReference type="RefSeq" id="WP_282592844.1">
    <property type="nucleotide sequence ID" value="NZ_JAPAAF010000032.1"/>
</dbReference>
<dbReference type="Proteomes" id="UP001163821">
    <property type="component" value="Unassembled WGS sequence"/>
</dbReference>
<evidence type="ECO:0000259" key="4">
    <source>
        <dbReference type="Pfam" id="PF00703"/>
    </source>
</evidence>
<comment type="caution">
    <text evidence="7">The sequence shown here is derived from an EMBL/GenBank/DDBJ whole genome shotgun (WGS) entry which is preliminary data.</text>
</comment>
<proteinExistence type="inferred from homology"/>
<evidence type="ECO:0000313" key="7">
    <source>
        <dbReference type="EMBL" id="MCW0484251.1"/>
    </source>
</evidence>
<dbReference type="Gene3D" id="2.60.40.10">
    <property type="entry name" value="Immunoglobulins"/>
    <property type="match status" value="1"/>
</dbReference>
<evidence type="ECO:0000256" key="2">
    <source>
        <dbReference type="ARBA" id="ARBA00022801"/>
    </source>
</evidence>
<organism evidence="7 8">
    <name type="scientific">Gaoshiqia sediminis</name>
    <dbReference type="NCBI Taxonomy" id="2986998"/>
    <lineage>
        <taxon>Bacteria</taxon>
        <taxon>Pseudomonadati</taxon>
        <taxon>Bacteroidota</taxon>
        <taxon>Bacteroidia</taxon>
        <taxon>Marinilabiliales</taxon>
        <taxon>Prolixibacteraceae</taxon>
        <taxon>Gaoshiqia</taxon>
    </lineage>
</organism>
<dbReference type="GO" id="GO:0004553">
    <property type="term" value="F:hydrolase activity, hydrolyzing O-glycosyl compounds"/>
    <property type="evidence" value="ECO:0007669"/>
    <property type="project" value="InterPro"/>
</dbReference>
<dbReference type="InterPro" id="IPR013783">
    <property type="entry name" value="Ig-like_fold"/>
</dbReference>
<evidence type="ECO:0000256" key="3">
    <source>
        <dbReference type="ARBA" id="ARBA00023295"/>
    </source>
</evidence>
<dbReference type="InterPro" id="IPR051913">
    <property type="entry name" value="GH2_Domain-Containing"/>
</dbReference>
<dbReference type="Pfam" id="PF00703">
    <property type="entry name" value="Glyco_hydro_2"/>
    <property type="match status" value="1"/>
</dbReference>
<feature type="domain" description="Glycoside hydrolase family 2 catalytic" evidence="5">
    <location>
        <begin position="348"/>
        <end position="482"/>
    </location>
</feature>
<evidence type="ECO:0000259" key="6">
    <source>
        <dbReference type="Pfam" id="PF02837"/>
    </source>
</evidence>
<dbReference type="GO" id="GO:0005975">
    <property type="term" value="P:carbohydrate metabolic process"/>
    <property type="evidence" value="ECO:0007669"/>
    <property type="project" value="InterPro"/>
</dbReference>
<dbReference type="EMBL" id="JAPAAF010000032">
    <property type="protein sequence ID" value="MCW0484251.1"/>
    <property type="molecule type" value="Genomic_DNA"/>
</dbReference>
<dbReference type="AlphaFoldDB" id="A0AA41Y6D0"/>
<feature type="domain" description="Glycoside hydrolase family 2 immunoglobulin-like beta-sandwich" evidence="4">
    <location>
        <begin position="203"/>
        <end position="305"/>
    </location>
</feature>
<gene>
    <name evidence="7" type="ORF">N2K84_16030</name>
</gene>
<dbReference type="InterPro" id="IPR036156">
    <property type="entry name" value="Beta-gal/glucu_dom_sf"/>
</dbReference>
<dbReference type="PANTHER" id="PTHR42732">
    <property type="entry name" value="BETA-GALACTOSIDASE"/>
    <property type="match status" value="1"/>
</dbReference>
<feature type="domain" description="Glycosyl hydrolases family 2 sugar binding" evidence="6">
    <location>
        <begin position="103"/>
        <end position="174"/>
    </location>
</feature>
<dbReference type="Gene3D" id="2.60.120.260">
    <property type="entry name" value="Galactose-binding domain-like"/>
    <property type="match status" value="2"/>
</dbReference>
<dbReference type="Gene3D" id="3.20.20.80">
    <property type="entry name" value="Glycosidases"/>
    <property type="match status" value="1"/>
</dbReference>
<reference evidence="7" key="1">
    <citation type="submission" date="2022-10" db="EMBL/GenBank/DDBJ databases">
        <title>Gaoshiqiia sediminis gen. nov., sp. nov., isolated from coastal sediment.</title>
        <authorList>
            <person name="Yu W.X."/>
            <person name="Mu D.S."/>
            <person name="Du J.Z."/>
            <person name="Liang Y.Q."/>
        </authorList>
    </citation>
    <scope>NUCLEOTIDE SEQUENCE</scope>
    <source>
        <strain evidence="7">A06</strain>
    </source>
</reference>
<keyword evidence="3" id="KW-0326">Glycosidase</keyword>
<dbReference type="SUPFAM" id="SSF49785">
    <property type="entry name" value="Galactose-binding domain-like"/>
    <property type="match status" value="1"/>
</dbReference>
<dbReference type="InterPro" id="IPR008979">
    <property type="entry name" value="Galactose-bd-like_sf"/>
</dbReference>
<dbReference type="PANTHER" id="PTHR42732:SF2">
    <property type="entry name" value="BETA-MANNOSIDASE"/>
    <property type="match status" value="1"/>
</dbReference>
<dbReference type="InterPro" id="IPR006104">
    <property type="entry name" value="Glyco_hydro_2_N"/>
</dbReference>
<dbReference type="InterPro" id="IPR006103">
    <property type="entry name" value="Glyco_hydro_2_cat"/>
</dbReference>
<dbReference type="SUPFAM" id="SSF49303">
    <property type="entry name" value="beta-Galactosidase/glucuronidase domain"/>
    <property type="match status" value="1"/>
</dbReference>
<keyword evidence="2" id="KW-0378">Hydrolase</keyword>
<dbReference type="Pfam" id="PF02837">
    <property type="entry name" value="Glyco_hydro_2_N"/>
    <property type="match status" value="1"/>
</dbReference>
<dbReference type="Pfam" id="PF02836">
    <property type="entry name" value="Glyco_hydro_2_C"/>
    <property type="match status" value="1"/>
</dbReference>
<comment type="similarity">
    <text evidence="1">Belongs to the glycosyl hydrolase 2 family.</text>
</comment>
<sequence>MKRLLILFAFFAAWGAKSQNYSPVKGKLMTEWGEKVTPENVWREYPRPQLKRTDWQNLNGLWEYAILPKDDKQPKNFGGNILVPFAVESSLSGVGRSVLPDEKLWYQKKFTVPAGWNGKNVVLHFESVDWETTVWVNGKLVGTHKGGSTAFSFDITKYLKKGEQELVVSVWDPTDTDSQARGKQVLDPKGIWYTAVTGIWKTVWIEPVGKTAIKSVQPVADIDLRKVALHTAFFGLKGNEKLEVKVSKDGKTILTKEFGANNEIVLDIPSPELWSPESPALYQLDLSLYGSGKLLDKVGSYFAMRKIAKVKDEQGFERIQLNNETIFQYGTLDQGWWPDGLLTPPSAEAMLYDMEVLREMGFNMLRKHIKVEPSLYYYYADSLGLLLWQDMVSGFETAKRSVQHVSWDAPNDWARPKESADQFEFEMKETIDQLKFFPSIITWVIFNEGWGQYESKRVVEWSMNYDPTRIIDGVSGWTDRKVGHLNDAHQYPGPGMEPAELNPGRAIVLGEFGGLGLPVENHLWNPNMRNWGYRTYSSTPELIKEYTKLMHNLYPLRYKGLAAAVYTQTTDVEGEVNGLMTYDRKVIKIDPELLRILHAPLYSTETTLVKNVVKDSHVTGQTIHYTKTDPGKDWFSKAAIGSFSSVSGPLNVGKGESVWSAQSFDLTNLPNGISLKILAFGKVKVYLNGKLVLDKRIIGKRHYEDFNVSEFSEYLKKGKNLIAVEALDFENAAPFDFGVYVY</sequence>
<keyword evidence="8" id="KW-1185">Reference proteome</keyword>
<evidence type="ECO:0000259" key="5">
    <source>
        <dbReference type="Pfam" id="PF02836"/>
    </source>
</evidence>
<dbReference type="InterPro" id="IPR017853">
    <property type="entry name" value="GH"/>
</dbReference>